<feature type="domain" description="Dynein heavy chain coiled coil stalk" evidence="1">
    <location>
        <begin position="9"/>
        <end position="83"/>
    </location>
</feature>
<evidence type="ECO:0000313" key="3">
    <source>
        <dbReference type="Proteomes" id="UP000287033"/>
    </source>
</evidence>
<organism evidence="2 3">
    <name type="scientific">Chiloscyllium punctatum</name>
    <name type="common">Brownbanded bambooshark</name>
    <name type="synonym">Hemiscyllium punctatum</name>
    <dbReference type="NCBI Taxonomy" id="137246"/>
    <lineage>
        <taxon>Eukaryota</taxon>
        <taxon>Metazoa</taxon>
        <taxon>Chordata</taxon>
        <taxon>Craniata</taxon>
        <taxon>Vertebrata</taxon>
        <taxon>Chondrichthyes</taxon>
        <taxon>Elasmobranchii</taxon>
        <taxon>Galeomorphii</taxon>
        <taxon>Galeoidea</taxon>
        <taxon>Orectolobiformes</taxon>
        <taxon>Hemiscylliidae</taxon>
        <taxon>Chiloscyllium</taxon>
    </lineage>
</organism>
<dbReference type="Gene3D" id="1.20.920.60">
    <property type="match status" value="1"/>
</dbReference>
<protein>
    <recommendedName>
        <fullName evidence="1">Dynein heavy chain coiled coil stalk domain-containing protein</fullName>
    </recommendedName>
</protein>
<dbReference type="InterPro" id="IPR024743">
    <property type="entry name" value="Dynein_HC_stalk"/>
</dbReference>
<sequence length="85" mass="9805">MNAVCVLLQKSPQWTTAKLLLGDPSFLKHLLQLDKDKIPEKVFSRLKSYSKHPDFNPERVGTVSTACRSLCQWVLAIEHYHDVRK</sequence>
<dbReference type="OrthoDB" id="424310at2759"/>
<keyword evidence="3" id="KW-1185">Reference proteome</keyword>
<evidence type="ECO:0000259" key="1">
    <source>
        <dbReference type="Pfam" id="PF12777"/>
    </source>
</evidence>
<dbReference type="Pfam" id="PF12777">
    <property type="entry name" value="MT"/>
    <property type="match status" value="1"/>
</dbReference>
<dbReference type="GO" id="GO:0007018">
    <property type="term" value="P:microtubule-based movement"/>
    <property type="evidence" value="ECO:0007669"/>
    <property type="project" value="InterPro"/>
</dbReference>
<gene>
    <name evidence="2" type="ORF">chiPu_0026839</name>
</gene>
<dbReference type="EMBL" id="BEZZ01088597">
    <property type="protein sequence ID" value="GCC42743.1"/>
    <property type="molecule type" value="Genomic_DNA"/>
</dbReference>
<evidence type="ECO:0000313" key="2">
    <source>
        <dbReference type="EMBL" id="GCC42743.1"/>
    </source>
</evidence>
<feature type="non-terminal residue" evidence="2">
    <location>
        <position position="85"/>
    </location>
</feature>
<dbReference type="AlphaFoldDB" id="A0A401TJF7"/>
<comment type="caution">
    <text evidence="2">The sequence shown here is derived from an EMBL/GenBank/DDBJ whole genome shotgun (WGS) entry which is preliminary data.</text>
</comment>
<reference evidence="2 3" key="1">
    <citation type="journal article" date="2018" name="Nat. Ecol. Evol.">
        <title>Shark genomes provide insights into elasmobranch evolution and the origin of vertebrates.</title>
        <authorList>
            <person name="Hara Y"/>
            <person name="Yamaguchi K"/>
            <person name="Onimaru K"/>
            <person name="Kadota M"/>
            <person name="Koyanagi M"/>
            <person name="Keeley SD"/>
            <person name="Tatsumi K"/>
            <person name="Tanaka K"/>
            <person name="Motone F"/>
            <person name="Kageyama Y"/>
            <person name="Nozu R"/>
            <person name="Adachi N"/>
            <person name="Nishimura O"/>
            <person name="Nakagawa R"/>
            <person name="Tanegashima C"/>
            <person name="Kiyatake I"/>
            <person name="Matsumoto R"/>
            <person name="Murakumo K"/>
            <person name="Nishida K"/>
            <person name="Terakita A"/>
            <person name="Kuratani S"/>
            <person name="Sato K"/>
            <person name="Hyodo S Kuraku.S."/>
        </authorList>
    </citation>
    <scope>NUCLEOTIDE SEQUENCE [LARGE SCALE GENOMIC DNA]</scope>
</reference>
<proteinExistence type="predicted"/>
<dbReference type="Proteomes" id="UP000287033">
    <property type="component" value="Unassembled WGS sequence"/>
</dbReference>
<dbReference type="GO" id="GO:0051959">
    <property type="term" value="F:dynein light intermediate chain binding"/>
    <property type="evidence" value="ECO:0007669"/>
    <property type="project" value="InterPro"/>
</dbReference>
<dbReference type="PANTHER" id="PTHR22878">
    <property type="entry name" value="DYNEIN HEAVY CHAIN 6, AXONEMAL-LIKE-RELATED"/>
    <property type="match status" value="1"/>
</dbReference>
<dbReference type="OMA" id="PYIESPK"/>
<accession>A0A401TJF7</accession>
<dbReference type="STRING" id="137246.A0A401TJF7"/>
<dbReference type="InterPro" id="IPR026983">
    <property type="entry name" value="DHC"/>
</dbReference>
<dbReference type="GO" id="GO:0045505">
    <property type="term" value="F:dynein intermediate chain binding"/>
    <property type="evidence" value="ECO:0007669"/>
    <property type="project" value="InterPro"/>
</dbReference>
<dbReference type="GO" id="GO:0030286">
    <property type="term" value="C:dynein complex"/>
    <property type="evidence" value="ECO:0007669"/>
    <property type="project" value="InterPro"/>
</dbReference>
<name>A0A401TJF7_CHIPU</name>